<dbReference type="Proteomes" id="UP000005808">
    <property type="component" value="Unassembled WGS sequence"/>
</dbReference>
<reference evidence="3 4" key="1">
    <citation type="journal article" date="2012" name="J. Bacteriol.">
        <title>De Novo Genome Project of Cupriavidus basilensis OR16.</title>
        <authorList>
            <person name="Cserhati M."/>
            <person name="Kriszt B."/>
            <person name="Szoboszlay S."/>
            <person name="Toth A."/>
            <person name="Szabo I."/>
            <person name="Tancsics A."/>
            <person name="Nagy I."/>
            <person name="Horvath B."/>
            <person name="Nagy I."/>
            <person name="Kukolya J."/>
        </authorList>
    </citation>
    <scope>NUCLEOTIDE SEQUENCE [LARGE SCALE GENOMIC DNA]</scope>
    <source>
        <strain evidence="3 4">OR16</strain>
    </source>
</reference>
<gene>
    <name evidence="3" type="ORF">OR16_35972</name>
</gene>
<dbReference type="InterPro" id="IPR005586">
    <property type="entry name" value="ABC_trans_aux"/>
</dbReference>
<dbReference type="SUPFAM" id="SSF159594">
    <property type="entry name" value="XCC0632-like"/>
    <property type="match status" value="1"/>
</dbReference>
<accession>H1SFR5</accession>
<keyword evidence="3" id="KW-0449">Lipoprotein</keyword>
<feature type="chain" id="PRO_5003554498" evidence="1">
    <location>
        <begin position="25"/>
        <end position="151"/>
    </location>
</feature>
<feature type="domain" description="ABC-type transport auxiliary lipoprotein component" evidence="2">
    <location>
        <begin position="34"/>
        <end position="146"/>
    </location>
</feature>
<proteinExistence type="predicted"/>
<dbReference type="EMBL" id="AHJE01000114">
    <property type="protein sequence ID" value="EHP38637.1"/>
    <property type="molecule type" value="Genomic_DNA"/>
</dbReference>
<evidence type="ECO:0000256" key="1">
    <source>
        <dbReference type="SAM" id="SignalP"/>
    </source>
</evidence>
<evidence type="ECO:0000313" key="4">
    <source>
        <dbReference type="Proteomes" id="UP000005808"/>
    </source>
</evidence>
<feature type="signal peptide" evidence="1">
    <location>
        <begin position="1"/>
        <end position="24"/>
    </location>
</feature>
<dbReference type="Pfam" id="PF03886">
    <property type="entry name" value="ABC_trans_aux"/>
    <property type="match status" value="1"/>
</dbReference>
<protein>
    <submittedName>
        <fullName evidence="3">Lipoprotein</fullName>
    </submittedName>
</protein>
<evidence type="ECO:0000313" key="3">
    <source>
        <dbReference type="EMBL" id="EHP38637.1"/>
    </source>
</evidence>
<dbReference type="PATRIC" id="fig|1127483.3.peg.7184"/>
<comment type="caution">
    <text evidence="3">The sequence shown here is derived from an EMBL/GenBank/DDBJ whole genome shotgun (WGS) entry which is preliminary data.</text>
</comment>
<organism evidence="3 4">
    <name type="scientific">Cupriavidus basilensis OR16</name>
    <dbReference type="NCBI Taxonomy" id="1127483"/>
    <lineage>
        <taxon>Bacteria</taxon>
        <taxon>Pseudomonadati</taxon>
        <taxon>Pseudomonadota</taxon>
        <taxon>Betaproteobacteria</taxon>
        <taxon>Burkholderiales</taxon>
        <taxon>Burkholderiaceae</taxon>
        <taxon>Cupriavidus</taxon>
    </lineage>
</organism>
<evidence type="ECO:0000259" key="2">
    <source>
        <dbReference type="Pfam" id="PF03886"/>
    </source>
</evidence>
<dbReference type="RefSeq" id="WP_006163166.1">
    <property type="nucleotide sequence ID" value="NZ_AHJE01000114.1"/>
</dbReference>
<name>H1SFR5_9BURK</name>
<dbReference type="Gene3D" id="3.40.50.10610">
    <property type="entry name" value="ABC-type transport auxiliary lipoprotein component"/>
    <property type="match status" value="1"/>
</dbReference>
<keyword evidence="1" id="KW-0732">Signal</keyword>
<sequence>MTGRDNLSQLAAVLAIAFAAAVPAGCASPEARYYTLSPAAEARPAAMPVPSQATEPVWIEVAPVRVPERVNRVNLVLSNGSGRFKLLAQDRWSATLPDEFRDALSQRLQVSLGAVDTYQQGRSGAEPFFRVSTEVVQIDAEIDERVCPTAR</sequence>
<dbReference type="AlphaFoldDB" id="H1SFR5"/>